<evidence type="ECO:0000256" key="9">
    <source>
        <dbReference type="ARBA" id="ARBA00023077"/>
    </source>
</evidence>
<organism evidence="18 19">
    <name type="scientific">Terricaulis silvestris</name>
    <dbReference type="NCBI Taxonomy" id="2686094"/>
    <lineage>
        <taxon>Bacteria</taxon>
        <taxon>Pseudomonadati</taxon>
        <taxon>Pseudomonadota</taxon>
        <taxon>Alphaproteobacteria</taxon>
        <taxon>Caulobacterales</taxon>
        <taxon>Caulobacteraceae</taxon>
        <taxon>Terricaulis</taxon>
    </lineage>
</organism>
<proteinExistence type="inferred from homology"/>
<evidence type="ECO:0000256" key="13">
    <source>
        <dbReference type="PROSITE-ProRule" id="PRU10144"/>
    </source>
</evidence>
<keyword evidence="11 12" id="KW-0998">Cell outer membrane</keyword>
<keyword evidence="10 12" id="KW-0472">Membrane</keyword>
<evidence type="ECO:0000256" key="12">
    <source>
        <dbReference type="PROSITE-ProRule" id="PRU01360"/>
    </source>
</evidence>
<keyword evidence="18" id="KW-0675">Receptor</keyword>
<dbReference type="KEGG" id="tsv:DSM104635_03621"/>
<keyword evidence="8" id="KW-0406">Ion transport</keyword>
<dbReference type="Pfam" id="PF07715">
    <property type="entry name" value="Plug"/>
    <property type="match status" value="1"/>
</dbReference>
<evidence type="ECO:0000256" key="14">
    <source>
        <dbReference type="RuleBase" id="RU003357"/>
    </source>
</evidence>
<keyword evidence="7" id="KW-0408">Iron</keyword>
<evidence type="ECO:0000256" key="8">
    <source>
        <dbReference type="ARBA" id="ARBA00023065"/>
    </source>
</evidence>
<name>A0A6I6MN52_9CAUL</name>
<protein>
    <submittedName>
        <fullName evidence="18">Colicin I receptor</fullName>
    </submittedName>
</protein>
<dbReference type="AlphaFoldDB" id="A0A6I6MN52"/>
<evidence type="ECO:0000256" key="4">
    <source>
        <dbReference type="ARBA" id="ARBA00022496"/>
    </source>
</evidence>
<dbReference type="GO" id="GO:0009279">
    <property type="term" value="C:cell outer membrane"/>
    <property type="evidence" value="ECO:0007669"/>
    <property type="project" value="UniProtKB-SubCell"/>
</dbReference>
<keyword evidence="3 12" id="KW-1134">Transmembrane beta strand</keyword>
<dbReference type="RefSeq" id="WP_158767532.1">
    <property type="nucleotide sequence ID" value="NZ_CP047045.1"/>
</dbReference>
<keyword evidence="6 15" id="KW-0732">Signal</keyword>
<reference evidence="19" key="1">
    <citation type="submission" date="2019-12" db="EMBL/GenBank/DDBJ databases">
        <title>Complete genome of Terracaulis silvestris 0127_4.</title>
        <authorList>
            <person name="Vieira S."/>
            <person name="Riedel T."/>
            <person name="Sproer C."/>
            <person name="Pascual J."/>
            <person name="Boedeker C."/>
            <person name="Overmann J."/>
        </authorList>
    </citation>
    <scope>NUCLEOTIDE SEQUENCE [LARGE SCALE GENOMIC DNA]</scope>
    <source>
        <strain evidence="19">0127_4</strain>
    </source>
</reference>
<keyword evidence="9 14" id="KW-0798">TonB box</keyword>
<feature type="signal peptide" evidence="15">
    <location>
        <begin position="1"/>
        <end position="30"/>
    </location>
</feature>
<dbReference type="SUPFAM" id="SSF56935">
    <property type="entry name" value="Porins"/>
    <property type="match status" value="1"/>
</dbReference>
<dbReference type="GO" id="GO:0006826">
    <property type="term" value="P:iron ion transport"/>
    <property type="evidence" value="ECO:0007669"/>
    <property type="project" value="UniProtKB-KW"/>
</dbReference>
<dbReference type="InterPro" id="IPR039426">
    <property type="entry name" value="TonB-dep_rcpt-like"/>
</dbReference>
<dbReference type="InterPro" id="IPR036942">
    <property type="entry name" value="Beta-barrel_TonB_sf"/>
</dbReference>
<evidence type="ECO:0000313" key="18">
    <source>
        <dbReference type="EMBL" id="QGZ96760.1"/>
    </source>
</evidence>
<evidence type="ECO:0000259" key="16">
    <source>
        <dbReference type="Pfam" id="PF00593"/>
    </source>
</evidence>
<dbReference type="InterPro" id="IPR000531">
    <property type="entry name" value="Beta-barrel_TonB"/>
</dbReference>
<evidence type="ECO:0000313" key="19">
    <source>
        <dbReference type="Proteomes" id="UP000431269"/>
    </source>
</evidence>
<dbReference type="PROSITE" id="PS52016">
    <property type="entry name" value="TONB_DEPENDENT_REC_3"/>
    <property type="match status" value="1"/>
</dbReference>
<evidence type="ECO:0000259" key="17">
    <source>
        <dbReference type="Pfam" id="PF07715"/>
    </source>
</evidence>
<evidence type="ECO:0000256" key="7">
    <source>
        <dbReference type="ARBA" id="ARBA00023004"/>
    </source>
</evidence>
<dbReference type="EMBL" id="CP047045">
    <property type="protein sequence ID" value="QGZ96760.1"/>
    <property type="molecule type" value="Genomic_DNA"/>
</dbReference>
<evidence type="ECO:0000256" key="11">
    <source>
        <dbReference type="ARBA" id="ARBA00023237"/>
    </source>
</evidence>
<evidence type="ECO:0000256" key="3">
    <source>
        <dbReference type="ARBA" id="ARBA00022452"/>
    </source>
</evidence>
<keyword evidence="5 12" id="KW-0812">Transmembrane</keyword>
<comment type="subcellular location">
    <subcellularLocation>
        <location evidence="1 12">Cell outer membrane</location>
        <topology evidence="1 12">Multi-pass membrane protein</topology>
    </subcellularLocation>
</comment>
<evidence type="ECO:0000256" key="5">
    <source>
        <dbReference type="ARBA" id="ARBA00022692"/>
    </source>
</evidence>
<dbReference type="PROSITE" id="PS01156">
    <property type="entry name" value="TONB_DEPENDENT_REC_2"/>
    <property type="match status" value="1"/>
</dbReference>
<dbReference type="Pfam" id="PF00593">
    <property type="entry name" value="TonB_dep_Rec_b-barrel"/>
    <property type="match status" value="1"/>
</dbReference>
<keyword evidence="19" id="KW-1185">Reference proteome</keyword>
<feature type="domain" description="TonB-dependent receptor plug" evidence="17">
    <location>
        <begin position="53"/>
        <end position="162"/>
    </location>
</feature>
<dbReference type="PANTHER" id="PTHR32552:SF81">
    <property type="entry name" value="TONB-DEPENDENT OUTER MEMBRANE RECEPTOR"/>
    <property type="match status" value="1"/>
</dbReference>
<accession>A0A6I6MN52</accession>
<dbReference type="InterPro" id="IPR010917">
    <property type="entry name" value="TonB_rcpt_CS"/>
</dbReference>
<evidence type="ECO:0000256" key="2">
    <source>
        <dbReference type="ARBA" id="ARBA00022448"/>
    </source>
</evidence>
<dbReference type="PANTHER" id="PTHR32552">
    <property type="entry name" value="FERRICHROME IRON RECEPTOR-RELATED"/>
    <property type="match status" value="1"/>
</dbReference>
<sequence length="738" mass="80110">MKRFGESARYALLFASVCAAPFALCAPALAQETASAEEEEAITVTARRREENLQDVPIAVTSYSAEALEAAGAQDITAITQTTPNVTLENSRATNTTLTAFIRGVGQQDPVAGFEQGVGIYLDDVYLNRPQGAVLDIYDIERIEVLRGPQGTLYGRNTIGGAVKYVTRRLNADDPTLRARFAYGSYNQMDAVVSGSLPLTDTFRVGAAVAGLTRDGFGENLTTGEDNYNKDIFAGRFSAEWEPTSNFLARLSYDYIDDDSNARQGHRLLPSAISGNSPLDNEFDTEAGISNQPWSLGGNSVIARGVQVMLDWQPAENWTVRSISAYRDDSSRAPIDFDSTAAPTMDVPAVYQNEQFSQELQLLYEGERWNFLAGAYYLDANAFDAFDVIFTSVASFTLGDIDTKTWAVFGEATWDFTDALSLTIGGRYTEDERTALIHRQGFASAPSPYFGGPGALGAGSPVPRFEGTRTDDAFTPRVILAYEASDDLNLYASYSQGFKGGGFDPRGNFANADVREGYLPEYVDTYEIGAKATLWGGRARANTAIFFSDYTDVQIPGSVIIPGPSFVGTVTNAGAAEIYGVEFEGTAQFTDNLSGALSIGYVSAEYTEFVLNGIDVSEQRDVQNTPDWTGSAGLTYSVPLTLGTAPGEISFTGSGAYRSDTQQFEFAIPLLDQPAFWLYDAAVYWTSDDDRLRLGVYGRNLGDERYITSGYNFPTVDSGVTAFYGNPRTVSASVEVRF</sequence>
<dbReference type="Proteomes" id="UP000431269">
    <property type="component" value="Chromosome"/>
</dbReference>
<gene>
    <name evidence="18" type="primary">cirA_7</name>
    <name evidence="18" type="ORF">DSM104635_03621</name>
</gene>
<dbReference type="Gene3D" id="2.40.170.20">
    <property type="entry name" value="TonB-dependent receptor, beta-barrel domain"/>
    <property type="match status" value="1"/>
</dbReference>
<feature type="domain" description="TonB-dependent receptor-like beta-barrel" evidence="16">
    <location>
        <begin position="287"/>
        <end position="701"/>
    </location>
</feature>
<feature type="chain" id="PRO_5026066130" evidence="15">
    <location>
        <begin position="31"/>
        <end position="738"/>
    </location>
</feature>
<dbReference type="InterPro" id="IPR012910">
    <property type="entry name" value="Plug_dom"/>
</dbReference>
<evidence type="ECO:0000256" key="15">
    <source>
        <dbReference type="SAM" id="SignalP"/>
    </source>
</evidence>
<dbReference type="CDD" id="cd01347">
    <property type="entry name" value="ligand_gated_channel"/>
    <property type="match status" value="1"/>
</dbReference>
<keyword evidence="4" id="KW-0410">Iron transport</keyword>
<evidence type="ECO:0000256" key="1">
    <source>
        <dbReference type="ARBA" id="ARBA00004571"/>
    </source>
</evidence>
<evidence type="ECO:0000256" key="6">
    <source>
        <dbReference type="ARBA" id="ARBA00022729"/>
    </source>
</evidence>
<evidence type="ECO:0000256" key="10">
    <source>
        <dbReference type="ARBA" id="ARBA00023136"/>
    </source>
</evidence>
<keyword evidence="2 12" id="KW-0813">Transport</keyword>
<comment type="similarity">
    <text evidence="12 14">Belongs to the TonB-dependent receptor family.</text>
</comment>
<feature type="short sequence motif" description="TonB C-terminal box" evidence="13">
    <location>
        <begin position="721"/>
        <end position="738"/>
    </location>
</feature>